<feature type="compositionally biased region" description="Basic residues" evidence="1">
    <location>
        <begin position="100"/>
        <end position="109"/>
    </location>
</feature>
<evidence type="ECO:0000256" key="1">
    <source>
        <dbReference type="SAM" id="MobiDB-lite"/>
    </source>
</evidence>
<dbReference type="OrthoDB" id="1090008at2759"/>
<keyword evidence="3" id="KW-1185">Reference proteome</keyword>
<dbReference type="AlphaFoldDB" id="A0A7J0DUI4"/>
<evidence type="ECO:0000313" key="3">
    <source>
        <dbReference type="Proteomes" id="UP000585474"/>
    </source>
</evidence>
<proteinExistence type="predicted"/>
<sequence>MEGEFLSKFNHVLENSREYLQNLGKKKRLKIVRAILKNPNFDDTDIYYLCMYELQRSSKRSKRKRSRKEETNSLANTDSVTIPVDGTSKAEAPVVGEHKKPMRIRFTMKKRPDDESKGSLISEAPNLEKLKRPMTFRFTMKKRPRDHEEKH</sequence>
<protein>
    <submittedName>
        <fullName evidence="2">Uncharacterized protein</fullName>
    </submittedName>
</protein>
<evidence type="ECO:0000313" key="2">
    <source>
        <dbReference type="EMBL" id="GFS42595.1"/>
    </source>
</evidence>
<dbReference type="Proteomes" id="UP000585474">
    <property type="component" value="Unassembled WGS sequence"/>
</dbReference>
<dbReference type="EMBL" id="BJWL01000401">
    <property type="protein sequence ID" value="GFS42595.1"/>
    <property type="molecule type" value="Genomic_DNA"/>
</dbReference>
<name>A0A7J0DUI4_9ERIC</name>
<feature type="compositionally biased region" description="Basic residues" evidence="1">
    <location>
        <begin position="57"/>
        <end position="66"/>
    </location>
</feature>
<accession>A0A7J0DUI4</accession>
<comment type="caution">
    <text evidence="2">The sequence shown here is derived from an EMBL/GenBank/DDBJ whole genome shotgun (WGS) entry which is preliminary data.</text>
</comment>
<gene>
    <name evidence="2" type="ORF">Acr_00g0080750</name>
</gene>
<reference evidence="3" key="1">
    <citation type="submission" date="2019-07" db="EMBL/GenBank/DDBJ databases">
        <title>De Novo Assembly of kiwifruit Actinidia rufa.</title>
        <authorList>
            <person name="Sugita-Konishi S."/>
            <person name="Sato K."/>
            <person name="Mori E."/>
            <person name="Abe Y."/>
            <person name="Kisaki G."/>
            <person name="Hamano K."/>
            <person name="Suezawa K."/>
            <person name="Otani M."/>
            <person name="Fukuda T."/>
            <person name="Manabe T."/>
            <person name="Gomi K."/>
            <person name="Tabuchi M."/>
            <person name="Akimitsu K."/>
            <person name="Kataoka I."/>
        </authorList>
    </citation>
    <scope>NUCLEOTIDE SEQUENCE [LARGE SCALE GENOMIC DNA]</scope>
    <source>
        <strain evidence="3">cv. Fuchu</strain>
    </source>
</reference>
<organism evidence="2 3">
    <name type="scientific">Actinidia rufa</name>
    <dbReference type="NCBI Taxonomy" id="165716"/>
    <lineage>
        <taxon>Eukaryota</taxon>
        <taxon>Viridiplantae</taxon>
        <taxon>Streptophyta</taxon>
        <taxon>Embryophyta</taxon>
        <taxon>Tracheophyta</taxon>
        <taxon>Spermatophyta</taxon>
        <taxon>Magnoliopsida</taxon>
        <taxon>eudicotyledons</taxon>
        <taxon>Gunneridae</taxon>
        <taxon>Pentapetalae</taxon>
        <taxon>asterids</taxon>
        <taxon>Ericales</taxon>
        <taxon>Actinidiaceae</taxon>
        <taxon>Actinidia</taxon>
    </lineage>
</organism>
<feature type="region of interest" description="Disordered" evidence="1">
    <location>
        <begin position="56"/>
        <end position="151"/>
    </location>
</feature>